<sequence length="55" mass="6166">MGLLKALSIELCNEELSVKTDRRSQSAASRSTERYGNGRRLYVQTLDDHALTPDV</sequence>
<organism evidence="1 2">
    <name type="scientific">Arabis alpina</name>
    <name type="common">Alpine rock-cress</name>
    <dbReference type="NCBI Taxonomy" id="50452"/>
    <lineage>
        <taxon>Eukaryota</taxon>
        <taxon>Viridiplantae</taxon>
        <taxon>Streptophyta</taxon>
        <taxon>Embryophyta</taxon>
        <taxon>Tracheophyta</taxon>
        <taxon>Spermatophyta</taxon>
        <taxon>Magnoliopsida</taxon>
        <taxon>eudicotyledons</taxon>
        <taxon>Gunneridae</taxon>
        <taxon>Pentapetalae</taxon>
        <taxon>rosids</taxon>
        <taxon>malvids</taxon>
        <taxon>Brassicales</taxon>
        <taxon>Brassicaceae</taxon>
        <taxon>Arabideae</taxon>
        <taxon>Arabis</taxon>
    </lineage>
</organism>
<dbReference type="AlphaFoldDB" id="A0A087H1D2"/>
<evidence type="ECO:0000313" key="2">
    <source>
        <dbReference type="Proteomes" id="UP000029120"/>
    </source>
</evidence>
<keyword evidence="2" id="KW-1185">Reference proteome</keyword>
<proteinExistence type="predicted"/>
<name>A0A087H1D2_ARAAL</name>
<evidence type="ECO:0000313" key="1">
    <source>
        <dbReference type="EMBL" id="KFK35934.1"/>
    </source>
</evidence>
<gene>
    <name evidence="1" type="ordered locus">AALP_Aa4g056000</name>
</gene>
<accession>A0A087H1D2</accession>
<protein>
    <submittedName>
        <fullName evidence="1">Uncharacterized protein</fullName>
    </submittedName>
</protein>
<dbReference type="EMBL" id="CM002872">
    <property type="protein sequence ID" value="KFK35934.1"/>
    <property type="molecule type" value="Genomic_DNA"/>
</dbReference>
<dbReference type="Proteomes" id="UP000029120">
    <property type="component" value="Chromosome 4"/>
</dbReference>
<reference evidence="2" key="1">
    <citation type="journal article" date="2015" name="Nat. Plants">
        <title>Genome expansion of Arabis alpina linked with retrotransposition and reduced symmetric DNA methylation.</title>
        <authorList>
            <person name="Willing E.M."/>
            <person name="Rawat V."/>
            <person name="Mandakova T."/>
            <person name="Maumus F."/>
            <person name="James G.V."/>
            <person name="Nordstroem K.J."/>
            <person name="Becker C."/>
            <person name="Warthmann N."/>
            <person name="Chica C."/>
            <person name="Szarzynska B."/>
            <person name="Zytnicki M."/>
            <person name="Albani M.C."/>
            <person name="Kiefer C."/>
            <person name="Bergonzi S."/>
            <person name="Castaings L."/>
            <person name="Mateos J.L."/>
            <person name="Berns M.C."/>
            <person name="Bujdoso N."/>
            <person name="Piofczyk T."/>
            <person name="de Lorenzo L."/>
            <person name="Barrero-Sicilia C."/>
            <person name="Mateos I."/>
            <person name="Piednoel M."/>
            <person name="Hagmann J."/>
            <person name="Chen-Min-Tao R."/>
            <person name="Iglesias-Fernandez R."/>
            <person name="Schuster S.C."/>
            <person name="Alonso-Blanco C."/>
            <person name="Roudier F."/>
            <person name="Carbonero P."/>
            <person name="Paz-Ares J."/>
            <person name="Davis S.J."/>
            <person name="Pecinka A."/>
            <person name="Quesneville H."/>
            <person name="Colot V."/>
            <person name="Lysak M.A."/>
            <person name="Weigel D."/>
            <person name="Coupland G."/>
            <person name="Schneeberger K."/>
        </authorList>
    </citation>
    <scope>NUCLEOTIDE SEQUENCE [LARGE SCALE GENOMIC DNA]</scope>
    <source>
        <strain evidence="2">cv. Pajares</strain>
    </source>
</reference>
<dbReference type="Gramene" id="KFK35934">
    <property type="protein sequence ID" value="KFK35934"/>
    <property type="gene ID" value="AALP_AA4G056000"/>
</dbReference>